<feature type="region of interest" description="Disordered" evidence="1">
    <location>
        <begin position="23"/>
        <end position="43"/>
    </location>
</feature>
<dbReference type="AlphaFoldDB" id="A0A1M4VSW1"/>
<evidence type="ECO:0000313" key="3">
    <source>
        <dbReference type="Proteomes" id="UP000184287"/>
    </source>
</evidence>
<gene>
    <name evidence="2" type="ORF">SAMN04488522_1011007</name>
</gene>
<sequence>MSEIKGDYFLVCLNIKAPNISATANPESPGKRMNKYKTPATRTKATINKKPCKKVSILKAATSANTKKVIASTVKNICKDAFPMLS</sequence>
<evidence type="ECO:0000256" key="1">
    <source>
        <dbReference type="SAM" id="MobiDB-lite"/>
    </source>
</evidence>
<dbReference type="EMBL" id="FQUQ01000001">
    <property type="protein sequence ID" value="SHE71947.1"/>
    <property type="molecule type" value="Genomic_DNA"/>
</dbReference>
<name>A0A1M4VSW1_9SPHI</name>
<organism evidence="2 3">
    <name type="scientific">Pedobacter caeni</name>
    <dbReference type="NCBI Taxonomy" id="288992"/>
    <lineage>
        <taxon>Bacteria</taxon>
        <taxon>Pseudomonadati</taxon>
        <taxon>Bacteroidota</taxon>
        <taxon>Sphingobacteriia</taxon>
        <taxon>Sphingobacteriales</taxon>
        <taxon>Sphingobacteriaceae</taxon>
        <taxon>Pedobacter</taxon>
    </lineage>
</organism>
<accession>A0A1M4VSW1</accession>
<keyword evidence="3" id="KW-1185">Reference proteome</keyword>
<protein>
    <submittedName>
        <fullName evidence="2">Uncharacterized protein</fullName>
    </submittedName>
</protein>
<proteinExistence type="predicted"/>
<dbReference type="Proteomes" id="UP000184287">
    <property type="component" value="Unassembled WGS sequence"/>
</dbReference>
<reference evidence="3" key="1">
    <citation type="submission" date="2016-11" db="EMBL/GenBank/DDBJ databases">
        <authorList>
            <person name="Varghese N."/>
            <person name="Submissions S."/>
        </authorList>
    </citation>
    <scope>NUCLEOTIDE SEQUENCE [LARGE SCALE GENOMIC DNA]</scope>
    <source>
        <strain evidence="3">DSM 16990</strain>
    </source>
</reference>
<evidence type="ECO:0000313" key="2">
    <source>
        <dbReference type="EMBL" id="SHE71947.1"/>
    </source>
</evidence>